<gene>
    <name evidence="2" type="ORF">Tci_833434</name>
</gene>
<evidence type="ECO:0000313" key="2">
    <source>
        <dbReference type="EMBL" id="GFC61464.1"/>
    </source>
</evidence>
<feature type="non-terminal residue" evidence="2">
    <location>
        <position position="86"/>
    </location>
</feature>
<protein>
    <submittedName>
        <fullName evidence="2">Uncharacterized protein</fullName>
    </submittedName>
</protein>
<comment type="caution">
    <text evidence="2">The sequence shown here is derived from an EMBL/GenBank/DDBJ whole genome shotgun (WGS) entry which is preliminary data.</text>
</comment>
<name>A0A699Q692_TANCI</name>
<feature type="non-terminal residue" evidence="2">
    <location>
        <position position="1"/>
    </location>
</feature>
<organism evidence="2">
    <name type="scientific">Tanacetum cinerariifolium</name>
    <name type="common">Dalmatian daisy</name>
    <name type="synonym">Chrysanthemum cinerariifolium</name>
    <dbReference type="NCBI Taxonomy" id="118510"/>
    <lineage>
        <taxon>Eukaryota</taxon>
        <taxon>Viridiplantae</taxon>
        <taxon>Streptophyta</taxon>
        <taxon>Embryophyta</taxon>
        <taxon>Tracheophyta</taxon>
        <taxon>Spermatophyta</taxon>
        <taxon>Magnoliopsida</taxon>
        <taxon>eudicotyledons</taxon>
        <taxon>Gunneridae</taxon>
        <taxon>Pentapetalae</taxon>
        <taxon>asterids</taxon>
        <taxon>campanulids</taxon>
        <taxon>Asterales</taxon>
        <taxon>Asteraceae</taxon>
        <taxon>Asteroideae</taxon>
        <taxon>Anthemideae</taxon>
        <taxon>Anthemidinae</taxon>
        <taxon>Tanacetum</taxon>
    </lineage>
</organism>
<proteinExistence type="predicted"/>
<accession>A0A699Q692</accession>
<sequence>AGPRGQPQGVHGAARRPGNALADREIAGIENANFKAARRRPISNQLQLVKRIGGGATSIGCVRRDVAYEHHWWARKPTSNPYRAFN</sequence>
<feature type="region of interest" description="Disordered" evidence="1">
    <location>
        <begin position="1"/>
        <end position="21"/>
    </location>
</feature>
<reference evidence="2" key="1">
    <citation type="journal article" date="2019" name="Sci. Rep.">
        <title>Draft genome of Tanacetum cinerariifolium, the natural source of mosquito coil.</title>
        <authorList>
            <person name="Yamashiro T."/>
            <person name="Shiraishi A."/>
            <person name="Satake H."/>
            <person name="Nakayama K."/>
        </authorList>
    </citation>
    <scope>NUCLEOTIDE SEQUENCE</scope>
</reference>
<evidence type="ECO:0000256" key="1">
    <source>
        <dbReference type="SAM" id="MobiDB-lite"/>
    </source>
</evidence>
<dbReference type="AlphaFoldDB" id="A0A699Q692"/>
<dbReference type="EMBL" id="BKCJ010989761">
    <property type="protein sequence ID" value="GFC61464.1"/>
    <property type="molecule type" value="Genomic_DNA"/>
</dbReference>